<keyword evidence="9" id="KW-1185">Reference proteome</keyword>
<protein>
    <submittedName>
        <fullName evidence="8">Uncharacterized protein</fullName>
    </submittedName>
</protein>
<evidence type="ECO:0000256" key="6">
    <source>
        <dbReference type="SAM" id="MobiDB-lite"/>
    </source>
</evidence>
<dbReference type="AlphaFoldDB" id="A0AAV9VDI6"/>
<evidence type="ECO:0000256" key="2">
    <source>
        <dbReference type="ARBA" id="ARBA00022692"/>
    </source>
</evidence>
<evidence type="ECO:0000256" key="3">
    <source>
        <dbReference type="ARBA" id="ARBA00022824"/>
    </source>
</evidence>
<dbReference type="Pfam" id="PF11779">
    <property type="entry name" value="SPT_ssu-like"/>
    <property type="match status" value="1"/>
</dbReference>
<keyword evidence="5 7" id="KW-0472">Membrane</keyword>
<feature type="transmembrane region" description="Helical" evidence="7">
    <location>
        <begin position="64"/>
        <end position="85"/>
    </location>
</feature>
<sequence length="153" mass="17196">MAIFTLVRHPPPPAPPPPPPPPGPPTYPPTYPVTPRRKKSWFRRKLLLFEVTFCPYVMTPSEKWAFYTFLFLFLGLFAAAVALYLPQHVQTVVRRAYFYVVGDNSVIRERDVPDYSTFETEGGPLVGFADTVGDGVAVAISVGKEELKSYMQT</sequence>
<keyword evidence="2 7" id="KW-0812">Transmembrane</keyword>
<proteinExistence type="predicted"/>
<dbReference type="Proteomes" id="UP001375240">
    <property type="component" value="Unassembled WGS sequence"/>
</dbReference>
<dbReference type="GO" id="GO:0005789">
    <property type="term" value="C:endoplasmic reticulum membrane"/>
    <property type="evidence" value="ECO:0007669"/>
    <property type="project" value="UniProtKB-SubCell"/>
</dbReference>
<dbReference type="InterPro" id="IPR024512">
    <property type="entry name" value="Ser_palmitoyltrfase_ssu-like"/>
</dbReference>
<dbReference type="EMBL" id="JAVHNQ010000001">
    <property type="protein sequence ID" value="KAK6359118.1"/>
    <property type="molecule type" value="Genomic_DNA"/>
</dbReference>
<evidence type="ECO:0000313" key="8">
    <source>
        <dbReference type="EMBL" id="KAK6359118.1"/>
    </source>
</evidence>
<comment type="subcellular location">
    <subcellularLocation>
        <location evidence="1">Endoplasmic reticulum membrane</location>
        <topology evidence="1">Multi-pass membrane protein</topology>
    </subcellularLocation>
</comment>
<feature type="region of interest" description="Disordered" evidence="6">
    <location>
        <begin position="9"/>
        <end position="30"/>
    </location>
</feature>
<comment type="caution">
    <text evidence="8">The sequence shown here is derived from an EMBL/GenBank/DDBJ whole genome shotgun (WGS) entry which is preliminary data.</text>
</comment>
<name>A0AAV9VDI6_9PEZI</name>
<evidence type="ECO:0000313" key="9">
    <source>
        <dbReference type="Proteomes" id="UP001375240"/>
    </source>
</evidence>
<reference evidence="8 9" key="1">
    <citation type="submission" date="2019-10" db="EMBL/GenBank/DDBJ databases">
        <authorList>
            <person name="Palmer J.M."/>
        </authorList>
    </citation>
    <scope>NUCLEOTIDE SEQUENCE [LARGE SCALE GENOMIC DNA]</scope>
    <source>
        <strain evidence="8 9">TWF696</strain>
    </source>
</reference>
<keyword evidence="3" id="KW-0256">Endoplasmic reticulum</keyword>
<evidence type="ECO:0000256" key="1">
    <source>
        <dbReference type="ARBA" id="ARBA00004477"/>
    </source>
</evidence>
<evidence type="ECO:0000256" key="7">
    <source>
        <dbReference type="SAM" id="Phobius"/>
    </source>
</evidence>
<gene>
    <name evidence="8" type="ORF">TWF696_000285</name>
</gene>
<evidence type="ECO:0000256" key="4">
    <source>
        <dbReference type="ARBA" id="ARBA00022989"/>
    </source>
</evidence>
<evidence type="ECO:0000256" key="5">
    <source>
        <dbReference type="ARBA" id="ARBA00023136"/>
    </source>
</evidence>
<organism evidence="8 9">
    <name type="scientific">Orbilia brochopaga</name>
    <dbReference type="NCBI Taxonomy" id="3140254"/>
    <lineage>
        <taxon>Eukaryota</taxon>
        <taxon>Fungi</taxon>
        <taxon>Dikarya</taxon>
        <taxon>Ascomycota</taxon>
        <taxon>Pezizomycotina</taxon>
        <taxon>Orbiliomycetes</taxon>
        <taxon>Orbiliales</taxon>
        <taxon>Orbiliaceae</taxon>
        <taxon>Orbilia</taxon>
    </lineage>
</organism>
<keyword evidence="4 7" id="KW-1133">Transmembrane helix</keyword>
<accession>A0AAV9VDI6</accession>